<sequence>MARRYPRRRQRLDTTRGTLSDRRDVDMGLLITWWSTPLGVDLLAVDTGMSTTRSSTRLPHGQFYLFIYYYVHGLFFNFFVLFCN</sequence>
<evidence type="ECO:0000256" key="1">
    <source>
        <dbReference type="SAM" id="Phobius"/>
    </source>
</evidence>
<reference evidence="2" key="2">
    <citation type="journal article" date="2015" name="Data Brief">
        <title>Shoot transcriptome of the giant reed, Arundo donax.</title>
        <authorList>
            <person name="Barrero R.A."/>
            <person name="Guerrero F.D."/>
            <person name="Moolhuijzen P."/>
            <person name="Goolsby J.A."/>
            <person name="Tidwell J."/>
            <person name="Bellgard S.E."/>
            <person name="Bellgard M.I."/>
        </authorList>
    </citation>
    <scope>NUCLEOTIDE SEQUENCE</scope>
    <source>
        <tissue evidence="2">Shoot tissue taken approximately 20 cm above the soil surface</tissue>
    </source>
</reference>
<reference evidence="2" key="1">
    <citation type="submission" date="2014-09" db="EMBL/GenBank/DDBJ databases">
        <authorList>
            <person name="Magalhaes I.L.F."/>
            <person name="Oliveira U."/>
            <person name="Santos F.R."/>
            <person name="Vidigal T.H.D.A."/>
            <person name="Brescovit A.D."/>
            <person name="Santos A.J."/>
        </authorList>
    </citation>
    <scope>NUCLEOTIDE SEQUENCE</scope>
    <source>
        <tissue evidence="2">Shoot tissue taken approximately 20 cm above the soil surface</tissue>
    </source>
</reference>
<dbReference type="EMBL" id="GBRH01279832">
    <property type="protein sequence ID" value="JAD18063.1"/>
    <property type="molecule type" value="Transcribed_RNA"/>
</dbReference>
<name>A0A0A8XZ81_ARUDO</name>
<proteinExistence type="predicted"/>
<feature type="transmembrane region" description="Helical" evidence="1">
    <location>
        <begin position="63"/>
        <end position="82"/>
    </location>
</feature>
<keyword evidence="1" id="KW-0812">Transmembrane</keyword>
<keyword evidence="1" id="KW-0472">Membrane</keyword>
<accession>A0A0A8XZ81</accession>
<evidence type="ECO:0000313" key="2">
    <source>
        <dbReference type="EMBL" id="JAD18063.1"/>
    </source>
</evidence>
<keyword evidence="1" id="KW-1133">Transmembrane helix</keyword>
<dbReference type="AlphaFoldDB" id="A0A0A8XZ81"/>
<organism evidence="2">
    <name type="scientific">Arundo donax</name>
    <name type="common">Giant reed</name>
    <name type="synonym">Donax arundinaceus</name>
    <dbReference type="NCBI Taxonomy" id="35708"/>
    <lineage>
        <taxon>Eukaryota</taxon>
        <taxon>Viridiplantae</taxon>
        <taxon>Streptophyta</taxon>
        <taxon>Embryophyta</taxon>
        <taxon>Tracheophyta</taxon>
        <taxon>Spermatophyta</taxon>
        <taxon>Magnoliopsida</taxon>
        <taxon>Liliopsida</taxon>
        <taxon>Poales</taxon>
        <taxon>Poaceae</taxon>
        <taxon>PACMAD clade</taxon>
        <taxon>Arundinoideae</taxon>
        <taxon>Arundineae</taxon>
        <taxon>Arundo</taxon>
    </lineage>
</organism>
<protein>
    <submittedName>
        <fullName evidence="2">Uncharacterized protein</fullName>
    </submittedName>
</protein>